<dbReference type="OrthoDB" id="321327at2"/>
<evidence type="ECO:0000313" key="2">
    <source>
        <dbReference type="EMBL" id="ATS18831.1"/>
    </source>
</evidence>
<accession>A0A2D2Q2S5</accession>
<dbReference type="PANTHER" id="PTHR43212">
    <property type="entry name" value="QUERCETIN 2,3-DIOXYGENASE"/>
    <property type="match status" value="1"/>
</dbReference>
<reference evidence="3" key="2">
    <citation type="journal article" date="2022" name="Front. Microbiol.">
        <title>Comparative Genomic Analysis Revealed Distinct Molecular Components and Organization of CO2-Concentrating Mechanism in Thermophilic Cyanobacteria.</title>
        <authorList>
            <person name="Tang J."/>
            <person name="Zhou H."/>
            <person name="Yao D."/>
            <person name="Riaz S."/>
            <person name="You D."/>
            <person name="Klepacz-Smolka A."/>
            <person name="Daroch M."/>
        </authorList>
    </citation>
    <scope>NUCLEOTIDE SEQUENCE [LARGE SCALE GENOMIC DNA]</scope>
    <source>
        <strain evidence="3">PCC 6715</strain>
    </source>
</reference>
<dbReference type="InterPro" id="IPR011051">
    <property type="entry name" value="RmlC_Cupin_sf"/>
</dbReference>
<dbReference type="PANTHER" id="PTHR43212:SF3">
    <property type="entry name" value="QUERCETIN 2,3-DIOXYGENASE"/>
    <property type="match status" value="1"/>
</dbReference>
<dbReference type="Gene3D" id="2.60.120.10">
    <property type="entry name" value="Jelly Rolls"/>
    <property type="match status" value="1"/>
</dbReference>
<organism evidence="2 3">
    <name type="scientific">Parathermosynechococcus lividus PCC 6715</name>
    <dbReference type="NCBI Taxonomy" id="1917166"/>
    <lineage>
        <taxon>Bacteria</taxon>
        <taxon>Bacillati</taxon>
        <taxon>Cyanobacteriota</taxon>
        <taxon>Cyanophyceae</taxon>
        <taxon>Acaryochloridales</taxon>
        <taxon>Thermosynechococcaceae</taxon>
        <taxon>Parathermosynechococcus</taxon>
    </lineage>
</organism>
<keyword evidence="3" id="KW-1185">Reference proteome</keyword>
<proteinExistence type="predicted"/>
<dbReference type="Pfam" id="PF17954">
    <property type="entry name" value="Pirin_C_2"/>
    <property type="match status" value="1"/>
</dbReference>
<sequence>MLNVRPAATRGTTQFDWLESYHSFSFGHYYDPDHMGFSVQVHGLTLNTGDGLAIDQEPQLLAEGISSAELLLFDVPASPEGSL</sequence>
<evidence type="ECO:0000313" key="3">
    <source>
        <dbReference type="Proteomes" id="UP000231057"/>
    </source>
</evidence>
<dbReference type="AlphaFoldDB" id="A0A2D2Q2S5"/>
<dbReference type="InterPro" id="IPR041602">
    <property type="entry name" value="Quercetinase_C"/>
</dbReference>
<gene>
    <name evidence="2" type="ORF">BRW62_08810</name>
</gene>
<dbReference type="Proteomes" id="UP000231057">
    <property type="component" value="Chromosome"/>
</dbReference>
<dbReference type="InterPro" id="IPR014710">
    <property type="entry name" value="RmlC-like_jellyroll"/>
</dbReference>
<protein>
    <recommendedName>
        <fullName evidence="1">Quercetin 2,3-dioxygenase C-terminal cupin domain-containing protein</fullName>
    </recommendedName>
</protein>
<name>A0A2D2Q2S5_PARLV</name>
<reference evidence="2 3" key="1">
    <citation type="submission" date="2016-11" db="EMBL/GenBank/DDBJ databases">
        <title>Complete genome sequence of thermophilic cyanobacteria strain Synechococcus sp. PCC6715.</title>
        <authorList>
            <person name="Tang J."/>
            <person name="Daroch M."/>
            <person name="Liang Y."/>
            <person name="Jiang D."/>
            <person name="Shah M."/>
        </authorList>
    </citation>
    <scope>NUCLEOTIDE SEQUENCE [LARGE SCALE GENOMIC DNA]</scope>
    <source>
        <strain evidence="2 3">PCC 6715</strain>
    </source>
</reference>
<feature type="domain" description="Quercetin 2,3-dioxygenase C-terminal cupin" evidence="1">
    <location>
        <begin position="38"/>
        <end position="75"/>
    </location>
</feature>
<dbReference type="InterPro" id="IPR012093">
    <property type="entry name" value="Pirin"/>
</dbReference>
<dbReference type="EMBL" id="CP018092">
    <property type="protein sequence ID" value="ATS18831.1"/>
    <property type="molecule type" value="Genomic_DNA"/>
</dbReference>
<dbReference type="KEGG" id="slw:BRW62_08810"/>
<evidence type="ECO:0000259" key="1">
    <source>
        <dbReference type="Pfam" id="PF17954"/>
    </source>
</evidence>
<dbReference type="SUPFAM" id="SSF51182">
    <property type="entry name" value="RmlC-like cupins"/>
    <property type="match status" value="1"/>
</dbReference>